<dbReference type="Proteomes" id="UP000449547">
    <property type="component" value="Unassembled WGS sequence"/>
</dbReference>
<feature type="domain" description="GATA-type" evidence="8">
    <location>
        <begin position="96"/>
        <end position="149"/>
    </location>
</feature>
<feature type="compositionally biased region" description="Polar residues" evidence="7">
    <location>
        <begin position="406"/>
        <end position="441"/>
    </location>
</feature>
<dbReference type="GO" id="GO:0008270">
    <property type="term" value="F:zinc ion binding"/>
    <property type="evidence" value="ECO:0007669"/>
    <property type="project" value="UniProtKB-KW"/>
</dbReference>
<dbReference type="GeneID" id="54781841"/>
<feature type="compositionally biased region" description="Low complexity" evidence="7">
    <location>
        <begin position="153"/>
        <end position="169"/>
    </location>
</feature>
<dbReference type="GO" id="GO:0000981">
    <property type="term" value="F:DNA-binding transcription factor activity, RNA polymerase II-specific"/>
    <property type="evidence" value="ECO:0007669"/>
    <property type="project" value="TreeGrafter"/>
</dbReference>
<dbReference type="GO" id="GO:0005634">
    <property type="term" value="C:nucleus"/>
    <property type="evidence" value="ECO:0007669"/>
    <property type="project" value="UniProtKB-SubCell"/>
</dbReference>
<dbReference type="GO" id="GO:0000978">
    <property type="term" value="F:RNA polymerase II cis-regulatory region sequence-specific DNA binding"/>
    <property type="evidence" value="ECO:0007669"/>
    <property type="project" value="TreeGrafter"/>
</dbReference>
<feature type="region of interest" description="Disordered" evidence="7">
    <location>
        <begin position="72"/>
        <end position="101"/>
    </location>
</feature>
<dbReference type="Gene3D" id="3.30.50.10">
    <property type="entry name" value="Erythroid Transcription Factor GATA-1, subunit A"/>
    <property type="match status" value="1"/>
</dbReference>
<dbReference type="OrthoDB" id="515401at2759"/>
<name>A0A642ULL1_DIURU</name>
<evidence type="ECO:0000256" key="7">
    <source>
        <dbReference type="SAM" id="MobiDB-lite"/>
    </source>
</evidence>
<keyword evidence="10" id="KW-1185">Reference proteome</keyword>
<keyword evidence="3 6" id="KW-0863">Zinc-finger</keyword>
<feature type="region of interest" description="Disordered" evidence="7">
    <location>
        <begin position="141"/>
        <end position="267"/>
    </location>
</feature>
<dbReference type="PANTHER" id="PTHR10071">
    <property type="entry name" value="TRANSCRIPTION FACTOR GATA FAMILY MEMBER"/>
    <property type="match status" value="1"/>
</dbReference>
<evidence type="ECO:0000256" key="6">
    <source>
        <dbReference type="PROSITE-ProRule" id="PRU00094"/>
    </source>
</evidence>
<feature type="region of interest" description="Disordered" evidence="7">
    <location>
        <begin position="1"/>
        <end position="40"/>
    </location>
</feature>
<dbReference type="PRINTS" id="PR00619">
    <property type="entry name" value="GATAZNFINGER"/>
</dbReference>
<dbReference type="CDD" id="cd00202">
    <property type="entry name" value="ZnF_GATA"/>
    <property type="match status" value="1"/>
</dbReference>
<dbReference type="SMART" id="SM00401">
    <property type="entry name" value="ZnF_GATA"/>
    <property type="match status" value="1"/>
</dbReference>
<dbReference type="InterPro" id="IPR039355">
    <property type="entry name" value="Transcription_factor_GATA"/>
</dbReference>
<dbReference type="GO" id="GO:0045944">
    <property type="term" value="P:positive regulation of transcription by RNA polymerase II"/>
    <property type="evidence" value="ECO:0007669"/>
    <property type="project" value="TreeGrafter"/>
</dbReference>
<evidence type="ECO:0000256" key="2">
    <source>
        <dbReference type="ARBA" id="ARBA00022723"/>
    </source>
</evidence>
<organism evidence="9 10">
    <name type="scientific">Diutina rugosa</name>
    <name type="common">Yeast</name>
    <name type="synonym">Candida rugosa</name>
    <dbReference type="NCBI Taxonomy" id="5481"/>
    <lineage>
        <taxon>Eukaryota</taxon>
        <taxon>Fungi</taxon>
        <taxon>Dikarya</taxon>
        <taxon>Ascomycota</taxon>
        <taxon>Saccharomycotina</taxon>
        <taxon>Pichiomycetes</taxon>
        <taxon>Debaryomycetaceae</taxon>
        <taxon>Diutina</taxon>
    </lineage>
</organism>
<dbReference type="InterPro" id="IPR000679">
    <property type="entry name" value="Znf_GATA"/>
</dbReference>
<sequence length="511" mass="56094">MAHHFHGDPSIDELFGEASKLVKDEPRLQNHSTRRDSRDTQVYMRSMDVASQSTDRDSVLDLLSPMSLDTIKTEPSVSPVDARPKSNLTSSLKEAKPKPTECHNCKTHTTPLWRKDPQGNTLCNACGLFLKLHGTTRPLSLKTDVIKKRSSRRSQTQPKQPSPSVSVSVNPRDRKPTISSQAPIAINPQFSSAPPISTSLPSSNSRYKNVLILPKPQSRGSSTNLAQQGQTQSQTQQAAIPIPSSSVPSPYTPQTPNSYNQSFKRKKSEVSIAGNTFKPQPSSSFKRNSIIPTRRSSTSLAHKNSGIAIASMNMPHQNMSSSAHTTPSSSLTSTNMQILSSQKLFFDGASSFPNRYNNSSTTINQLDGMMNDAEDTPGSVTSASSLGRHPSFTTIPTEYKGRSPRYENSTPNTPLNDMMSSSLKRPPQQTEAFSQNPNSSFMRGIDDEMLIDTNEFFPNFPIGADFIDSFAQMSSPPVSESVVDESEIQRGFGLPGNPEPAKDLDWLRFEL</sequence>
<dbReference type="AlphaFoldDB" id="A0A642ULL1"/>
<gene>
    <name evidence="9" type="ORF">DIURU_003190</name>
</gene>
<evidence type="ECO:0000256" key="1">
    <source>
        <dbReference type="ARBA" id="ARBA00004123"/>
    </source>
</evidence>
<keyword evidence="2" id="KW-0479">Metal-binding</keyword>
<feature type="compositionally biased region" description="Low complexity" evidence="7">
    <location>
        <begin position="226"/>
        <end position="256"/>
    </location>
</feature>
<feature type="compositionally biased region" description="Basic and acidic residues" evidence="7">
    <location>
        <begin position="20"/>
        <end position="39"/>
    </location>
</feature>
<evidence type="ECO:0000259" key="8">
    <source>
        <dbReference type="PROSITE" id="PS50114"/>
    </source>
</evidence>
<evidence type="ECO:0000256" key="5">
    <source>
        <dbReference type="ARBA" id="ARBA00023242"/>
    </source>
</evidence>
<evidence type="ECO:0000313" key="10">
    <source>
        <dbReference type="Proteomes" id="UP000449547"/>
    </source>
</evidence>
<dbReference type="SUPFAM" id="SSF57716">
    <property type="entry name" value="Glucocorticoid receptor-like (DNA-binding domain)"/>
    <property type="match status" value="1"/>
</dbReference>
<dbReference type="PANTHER" id="PTHR10071:SF281">
    <property type="entry name" value="BOX A-BINDING FACTOR-RELATED"/>
    <property type="match status" value="1"/>
</dbReference>
<evidence type="ECO:0000313" key="9">
    <source>
        <dbReference type="EMBL" id="KAA8901481.1"/>
    </source>
</evidence>
<dbReference type="VEuPathDB" id="FungiDB:DIURU_003190"/>
<dbReference type="EMBL" id="SWFT01000102">
    <property type="protein sequence ID" value="KAA8901481.1"/>
    <property type="molecule type" value="Genomic_DNA"/>
</dbReference>
<dbReference type="InterPro" id="IPR013088">
    <property type="entry name" value="Znf_NHR/GATA"/>
</dbReference>
<keyword evidence="5" id="KW-0539">Nucleus</keyword>
<feature type="region of interest" description="Disordered" evidence="7">
    <location>
        <begin position="374"/>
        <end position="441"/>
    </location>
</feature>
<dbReference type="GO" id="GO:0000122">
    <property type="term" value="P:negative regulation of transcription by RNA polymerase II"/>
    <property type="evidence" value="ECO:0007669"/>
    <property type="project" value="TreeGrafter"/>
</dbReference>
<protein>
    <recommendedName>
        <fullName evidence="8">GATA-type domain-containing protein</fullName>
    </recommendedName>
</protein>
<comment type="subcellular location">
    <subcellularLocation>
        <location evidence="1">Nucleus</location>
    </subcellularLocation>
</comment>
<comment type="caution">
    <text evidence="9">The sequence shown here is derived from an EMBL/GenBank/DDBJ whole genome shotgun (WGS) entry which is preliminary data.</text>
</comment>
<evidence type="ECO:0000256" key="4">
    <source>
        <dbReference type="ARBA" id="ARBA00022833"/>
    </source>
</evidence>
<proteinExistence type="predicted"/>
<dbReference type="Pfam" id="PF00320">
    <property type="entry name" value="GATA"/>
    <property type="match status" value="1"/>
</dbReference>
<accession>A0A642ULL1</accession>
<dbReference type="RefSeq" id="XP_034011962.1">
    <property type="nucleotide sequence ID" value="XM_034155925.1"/>
</dbReference>
<feature type="compositionally biased region" description="Polar residues" evidence="7">
    <location>
        <begin position="378"/>
        <end position="396"/>
    </location>
</feature>
<keyword evidence="4" id="KW-0862">Zinc</keyword>
<dbReference type="FunFam" id="3.30.50.10:FF:000007">
    <property type="entry name" value="Nitrogen regulatory AreA, N-terminal"/>
    <property type="match status" value="1"/>
</dbReference>
<dbReference type="PROSITE" id="PS50114">
    <property type="entry name" value="GATA_ZN_FINGER_2"/>
    <property type="match status" value="1"/>
</dbReference>
<reference evidence="9 10" key="1">
    <citation type="submission" date="2019-07" db="EMBL/GenBank/DDBJ databases">
        <title>Genome assembly of two rare yeast pathogens: Diutina rugosa and Trichomonascus ciferrii.</title>
        <authorList>
            <person name="Mixao V."/>
            <person name="Saus E."/>
            <person name="Hansen A."/>
            <person name="Lass-Flor C."/>
            <person name="Gabaldon T."/>
        </authorList>
    </citation>
    <scope>NUCLEOTIDE SEQUENCE [LARGE SCALE GENOMIC DNA]</scope>
    <source>
        <strain evidence="9 10">CBS 613</strain>
    </source>
</reference>
<evidence type="ECO:0000256" key="3">
    <source>
        <dbReference type="ARBA" id="ARBA00022771"/>
    </source>
</evidence>
<feature type="compositionally biased region" description="Polar residues" evidence="7">
    <location>
        <begin position="177"/>
        <end position="207"/>
    </location>
</feature>
<dbReference type="PROSITE" id="PS00344">
    <property type="entry name" value="GATA_ZN_FINGER_1"/>
    <property type="match status" value="1"/>
</dbReference>